<dbReference type="GO" id="GO:0016020">
    <property type="term" value="C:membrane"/>
    <property type="evidence" value="ECO:0007669"/>
    <property type="project" value="GOC"/>
</dbReference>
<evidence type="ECO:0000313" key="6">
    <source>
        <dbReference type="EMBL" id="CAB4624998.1"/>
    </source>
</evidence>
<dbReference type="Gene3D" id="3.90.550.10">
    <property type="entry name" value="Spore Coat Polysaccharide Biosynthesis Protein SpsA, Chain A"/>
    <property type="match status" value="1"/>
</dbReference>
<dbReference type="SUPFAM" id="SSF53448">
    <property type="entry name" value="Nucleotide-diphospho-sugar transferases"/>
    <property type="match status" value="1"/>
</dbReference>
<evidence type="ECO:0000256" key="2">
    <source>
        <dbReference type="ARBA" id="ARBA00022676"/>
    </source>
</evidence>
<dbReference type="PANTHER" id="PTHR43398:SF1">
    <property type="entry name" value="DOLICHOL-PHOSPHATE MANNOSYLTRANSFERASE SUBUNIT 1"/>
    <property type="match status" value="1"/>
</dbReference>
<dbReference type="EMBL" id="CAEZVL010000029">
    <property type="protein sequence ID" value="CAB4624998.1"/>
    <property type="molecule type" value="Genomic_DNA"/>
</dbReference>
<keyword evidence="3" id="KW-0808">Transferase</keyword>
<accession>A0A6J6IKS5</accession>
<dbReference type="FunFam" id="3.90.550.10:FF:000122">
    <property type="entry name" value="Dolichol-phosphate mannosyltransferase subunit 1"/>
    <property type="match status" value="1"/>
</dbReference>
<evidence type="ECO:0000259" key="4">
    <source>
        <dbReference type="Pfam" id="PF00535"/>
    </source>
</evidence>
<feature type="domain" description="Glycosyltransferase 2-like" evidence="4">
    <location>
        <begin position="5"/>
        <end position="170"/>
    </location>
</feature>
<name>A0A6J6IKS5_9ZZZZ</name>
<reference evidence="6" key="1">
    <citation type="submission" date="2020-05" db="EMBL/GenBank/DDBJ databases">
        <authorList>
            <person name="Chiriac C."/>
            <person name="Salcher M."/>
            <person name="Ghai R."/>
            <person name="Kavagutti S V."/>
        </authorList>
    </citation>
    <scope>NUCLEOTIDE SEQUENCE</scope>
</reference>
<evidence type="ECO:0000256" key="3">
    <source>
        <dbReference type="ARBA" id="ARBA00022679"/>
    </source>
</evidence>
<dbReference type="EMBL" id="CAEZUK010000033">
    <property type="protein sequence ID" value="CAB4594277.1"/>
    <property type="molecule type" value="Genomic_DNA"/>
</dbReference>
<keyword evidence="2" id="KW-0328">Glycosyltransferase</keyword>
<comment type="similarity">
    <text evidence="1">Belongs to the glycosyltransferase 2 family.</text>
</comment>
<gene>
    <name evidence="5" type="ORF">UFOPK1820_00322</name>
    <name evidence="6" type="ORF">UFOPK1960_00322</name>
</gene>
<dbReference type="CDD" id="cd06442">
    <property type="entry name" value="DPM1_like"/>
    <property type="match status" value="1"/>
</dbReference>
<dbReference type="InterPro" id="IPR039528">
    <property type="entry name" value="DPM1-like"/>
</dbReference>
<dbReference type="GO" id="GO:0009247">
    <property type="term" value="P:glycolipid biosynthetic process"/>
    <property type="evidence" value="ECO:0007669"/>
    <property type="project" value="TreeGrafter"/>
</dbReference>
<evidence type="ECO:0000256" key="1">
    <source>
        <dbReference type="ARBA" id="ARBA00006739"/>
    </source>
</evidence>
<proteinExistence type="inferred from homology"/>
<sequence length="251" mass="27484">MLTAVVLPTYNESENIAQLLRQLREVLPEGFFLVVDDNSPDGTGAIAEQCALEFGNIEVLHRASKQGLGSAYRQGFTVALDRGVDVIVSMDVDFSHDPHAIPAMLASIAAGSDAVIGSRYVDGGGTKDWPIHRRLLSKWGNLYTAAILGVQVRDCTSGFRAYRATALREIAPETTAAEGYAFLTELVVRLSRKGLVIAEVPIMFVDREKGTSKMSGRIIVESMLLVTRWGALHRLGQSRKMLNSWLHRAKS</sequence>
<dbReference type="PANTHER" id="PTHR43398">
    <property type="entry name" value="DOLICHOL-PHOSPHATE MANNOSYLTRANSFERASE SUBUNIT 1"/>
    <property type="match status" value="1"/>
</dbReference>
<evidence type="ECO:0000313" key="5">
    <source>
        <dbReference type="EMBL" id="CAB4594277.1"/>
    </source>
</evidence>
<protein>
    <submittedName>
        <fullName evidence="6">Unannotated protein</fullName>
    </submittedName>
</protein>
<dbReference type="AlphaFoldDB" id="A0A6J6IKS5"/>
<dbReference type="InterPro" id="IPR029044">
    <property type="entry name" value="Nucleotide-diphossugar_trans"/>
</dbReference>
<dbReference type="InterPro" id="IPR001173">
    <property type="entry name" value="Glyco_trans_2-like"/>
</dbReference>
<dbReference type="GO" id="GO:0004582">
    <property type="term" value="F:dolichyl-phosphate beta-D-mannosyltransferase activity"/>
    <property type="evidence" value="ECO:0007669"/>
    <property type="project" value="InterPro"/>
</dbReference>
<organism evidence="6">
    <name type="scientific">freshwater metagenome</name>
    <dbReference type="NCBI Taxonomy" id="449393"/>
    <lineage>
        <taxon>unclassified sequences</taxon>
        <taxon>metagenomes</taxon>
        <taxon>ecological metagenomes</taxon>
    </lineage>
</organism>
<dbReference type="Pfam" id="PF00535">
    <property type="entry name" value="Glycos_transf_2"/>
    <property type="match status" value="1"/>
</dbReference>